<dbReference type="InterPro" id="IPR019019">
    <property type="entry name" value="H-type_lectin_domain"/>
</dbReference>
<reference evidence="2" key="3">
    <citation type="submission" date="2017-01" db="UniProtKB">
        <authorList>
            <consortium name="EnsemblFungi"/>
        </authorList>
    </citation>
    <scope>IDENTIFICATION</scope>
    <source>
        <strain evidence="2">PH-1 / ATCC MYA-4620 / FGSC 9075 / NRRL 31084</strain>
    </source>
</reference>
<dbReference type="SUPFAM" id="SSF141086">
    <property type="entry name" value="Agglutinin HPA-like"/>
    <property type="match status" value="1"/>
</dbReference>
<sequence length="533" mass="59541">MFNFSKLLLKYSSEYTGMEAEHINVLGGVKSPALFCAQTTGGDVPNLWKPSTVIRARCLANVHDFVKTILKSTLADWIKPNSHISISVIWVENGDSDVRFDMTDGVTWCMLGPDALSKPQSQPTAALGFRKWKKDDEKKDCDEEVVWTVQEIERTARHVWGHVLGLPHAYTTNGNWDIDEVSQLYIVNQLAGTRIYSLNGTDRLKSTSSIMHIDQSQDWSINPILRSANVLVDPESVNLLAELYKSPPVVDILEESIRSSPEWSQYTRTTKNLFYIDLKGGFKTNAHRIIGALTHFELGDNSKYQASACFDLAPGFKPAIGTVDAGYLIDEVKGRYACFDSSDNRIQIGWECMWNIRLKGKSGAWEAAAPGESFDQPCTFTTPFKAPPTVVAFIFRFSSQYTTSNPSLRISAGVGTTTTTGFTIRVNTFGGSMVDEIGAMWIAYEANDETIRSGYWNAMHLKTENNTVCNFSPPFSIKPRFLFYGFHHLDVPFGGTSAKAWCEATRWDEKGVSFTIKTPEVQHRAGISYIAFL</sequence>
<dbReference type="SUPFAM" id="SSF55486">
    <property type="entry name" value="Metalloproteases ('zincins'), catalytic domain"/>
    <property type="match status" value="1"/>
</dbReference>
<dbReference type="InterPro" id="IPR037221">
    <property type="entry name" value="H-type_lectin_dom_sf"/>
</dbReference>
<reference evidence="2" key="2">
    <citation type="journal article" date="2010" name="Nature">
        <title>Comparative genomics reveals mobile pathogenicity chromosomes in Fusarium.</title>
        <authorList>
            <person name="Ma L.J."/>
            <person name="van der Does H.C."/>
            <person name="Borkovich K.A."/>
            <person name="Coleman J.J."/>
            <person name="Daboussi M.J."/>
            <person name="Di Pietro A."/>
            <person name="Dufresne M."/>
            <person name="Freitag M."/>
            <person name="Grabherr M."/>
            <person name="Henrissat B."/>
            <person name="Houterman P.M."/>
            <person name="Kang S."/>
            <person name="Shim W.B."/>
            <person name="Woloshuk C."/>
            <person name="Xie X."/>
            <person name="Xu J.R."/>
            <person name="Antoniw J."/>
            <person name="Baker S.E."/>
            <person name="Bluhm B.H."/>
            <person name="Breakspear A."/>
            <person name="Brown D.W."/>
            <person name="Butchko R.A."/>
            <person name="Chapman S."/>
            <person name="Coulson R."/>
            <person name="Coutinho P.M."/>
            <person name="Danchin E.G."/>
            <person name="Diener A."/>
            <person name="Gale L.R."/>
            <person name="Gardiner D.M."/>
            <person name="Goff S."/>
            <person name="Hammond-Kosack K.E."/>
            <person name="Hilburn K."/>
            <person name="Hua-Van A."/>
            <person name="Jonkers W."/>
            <person name="Kazan K."/>
            <person name="Kodira C.D."/>
            <person name="Koehrsen M."/>
            <person name="Kumar L."/>
            <person name="Lee Y.H."/>
            <person name="Li L."/>
            <person name="Manners J.M."/>
            <person name="Miranda-Saavedra D."/>
            <person name="Mukherjee M."/>
            <person name="Park G."/>
            <person name="Park J."/>
            <person name="Park S.Y."/>
            <person name="Proctor R.H."/>
            <person name="Regev A."/>
            <person name="Ruiz-Roldan M.C."/>
            <person name="Sain D."/>
            <person name="Sakthikumar S."/>
            <person name="Sykes S."/>
            <person name="Schwartz D.C."/>
            <person name="Turgeon B.G."/>
            <person name="Wapinski I."/>
            <person name="Yoder O."/>
            <person name="Young S."/>
            <person name="Zeng Q."/>
            <person name="Zhou S."/>
            <person name="Galagan J."/>
            <person name="Cuomo C.A."/>
            <person name="Kistler H.C."/>
            <person name="Rep M."/>
        </authorList>
    </citation>
    <scope>GENOME REANNOTATION</scope>
    <source>
        <strain evidence="2">PH-1 / ATCC MYA-4620 / FGSC 9075 / NRRL 31084</strain>
    </source>
</reference>
<proteinExistence type="predicted"/>
<accession>A0A0E0S7T0</accession>
<protein>
    <recommendedName>
        <fullName evidence="1">H-type lectin domain-containing protein</fullName>
    </recommendedName>
</protein>
<reference evidence="2" key="1">
    <citation type="journal article" date="2007" name="Science">
        <title>The Fusarium graminearum genome reveals a link between localized polymorphism and pathogen specialization.</title>
        <authorList>
            <person name="Cuomo C.A."/>
            <person name="Gueldener U."/>
            <person name="Xu J.-R."/>
            <person name="Trail F."/>
            <person name="Turgeon B.G."/>
            <person name="Di Pietro A."/>
            <person name="Walton J.D."/>
            <person name="Ma L.-J."/>
            <person name="Baker S.E."/>
            <person name="Rep M."/>
            <person name="Adam G."/>
            <person name="Antoniw J."/>
            <person name="Baldwin T."/>
            <person name="Calvo S.E."/>
            <person name="Chang Y.-L."/>
            <person name="DeCaprio D."/>
            <person name="Gale L.R."/>
            <person name="Gnerre S."/>
            <person name="Goswami R.S."/>
            <person name="Hammond-Kosack K."/>
            <person name="Harris L.J."/>
            <person name="Hilburn K."/>
            <person name="Kennell J.C."/>
            <person name="Kroken S."/>
            <person name="Magnuson J.K."/>
            <person name="Mannhaupt G."/>
            <person name="Mauceli E.W."/>
            <person name="Mewes H.-W."/>
            <person name="Mitterbauer R."/>
            <person name="Muehlbauer G."/>
            <person name="Muensterkoetter M."/>
            <person name="Nelson D."/>
            <person name="O'Donnell K."/>
            <person name="Ouellet T."/>
            <person name="Qi W."/>
            <person name="Quesneville H."/>
            <person name="Roncero M.I.G."/>
            <person name="Seong K.-Y."/>
            <person name="Tetko I.V."/>
            <person name="Urban M."/>
            <person name="Waalwijk C."/>
            <person name="Ward T.J."/>
            <person name="Yao J."/>
            <person name="Birren B.W."/>
            <person name="Kistler H.C."/>
        </authorList>
    </citation>
    <scope>NUCLEOTIDE SEQUENCE [LARGE SCALE GENOMIC DNA]</scope>
    <source>
        <strain evidence="2">PH-1 / ATCC MYA-4620 / FGSC 9075 / NRRL 31084</strain>
    </source>
</reference>
<evidence type="ECO:0000313" key="2">
    <source>
        <dbReference type="EnsemblFungi" id="CEF79555"/>
    </source>
</evidence>
<dbReference type="AlphaFoldDB" id="A0A098DM41"/>
<evidence type="ECO:0000259" key="1">
    <source>
        <dbReference type="Pfam" id="PF09458"/>
    </source>
</evidence>
<name>A0A098DM41_GIBZE</name>
<dbReference type="GO" id="GO:0007155">
    <property type="term" value="P:cell adhesion"/>
    <property type="evidence" value="ECO:0007669"/>
    <property type="project" value="InterPro"/>
</dbReference>
<dbReference type="GO" id="GO:0030246">
    <property type="term" value="F:carbohydrate binding"/>
    <property type="evidence" value="ECO:0007669"/>
    <property type="project" value="InterPro"/>
</dbReference>
<feature type="domain" description="H-type lectin" evidence="1">
    <location>
        <begin position="377"/>
        <end position="444"/>
    </location>
</feature>
<dbReference type="Pfam" id="PF09458">
    <property type="entry name" value="H_lectin"/>
    <property type="match status" value="1"/>
</dbReference>
<organism evidence="2">
    <name type="scientific">Gibberella zeae (strain ATCC MYA-4620 / CBS 123657 / FGSC 9075 / NRRL 31084 / PH-1)</name>
    <name type="common">Wheat head blight fungus</name>
    <name type="synonym">Fusarium graminearum</name>
    <dbReference type="NCBI Taxonomy" id="229533"/>
    <lineage>
        <taxon>Eukaryota</taxon>
        <taxon>Fungi</taxon>
        <taxon>Dikarya</taxon>
        <taxon>Ascomycota</taxon>
        <taxon>Pezizomycotina</taxon>
        <taxon>Sordariomycetes</taxon>
        <taxon>Hypocreomycetidae</taxon>
        <taxon>Hypocreales</taxon>
        <taxon>Nectriaceae</taxon>
        <taxon>Fusarium</taxon>
    </lineage>
</organism>
<dbReference type="EnsemblFungi" id="CEF79555">
    <property type="protein sequence ID" value="CEF79555"/>
    <property type="gene ID" value="FGRRES_04522_M"/>
</dbReference>
<gene>
    <name evidence="2" type="primary">FG04522.1</name>
</gene>
<dbReference type="Gene3D" id="2.60.40.2080">
    <property type="match status" value="1"/>
</dbReference>
<dbReference type="EMBL" id="HG970333">
    <property type="status" value="NOT_ANNOTATED_CDS"/>
    <property type="molecule type" value="Genomic_DNA"/>
</dbReference>
<accession>A0A098DM41</accession>